<dbReference type="Pfam" id="PF01569">
    <property type="entry name" value="PAP2"/>
    <property type="match status" value="1"/>
</dbReference>
<sequence length="310" mass="34851">MNSFRTNQNGETPQIKPLPLNATLEALVAVLVTFVPVTIYFSLMQAYDSTNHVFRQVFIEQDPRLSMPSVEKTHVPNMMLALLSCLVPCVGLLISSGFVLARTRSLRHVQVYTFIVWTCFAMCLLLNSAGTNSLKILYGAPRPSFFAICNYHGYRDALSSNNFTEYFELTHFGRFGDIANCRDKSDINDAFMSFPSGHSSLMFAGATYMSLVMFMFRQFHKLMYVLAIFVSGGVMVLSTWVTYTRVADYKHNTQDVLAGTILGFVLGFSVFQFARDLLIRCELSPDVFATPDTKTGQRAENDINSMDLNL</sequence>
<evidence type="ECO:0000313" key="8">
    <source>
        <dbReference type="EMBL" id="VBB18888.1"/>
    </source>
</evidence>
<dbReference type="InterPro" id="IPR043216">
    <property type="entry name" value="PAP-like"/>
</dbReference>
<evidence type="ECO:0000256" key="2">
    <source>
        <dbReference type="ARBA" id="ARBA00008816"/>
    </source>
</evidence>
<protein>
    <submittedName>
        <fullName evidence="8">Phosphatidate phosphatase PPAPDC1B-like</fullName>
    </submittedName>
</protein>
<dbReference type="EMBL" id="UPSH01000001">
    <property type="protein sequence ID" value="VBB18888.1"/>
    <property type="molecule type" value="Genomic_DNA"/>
</dbReference>
<dbReference type="InterPro" id="IPR000326">
    <property type="entry name" value="PAP2/HPO"/>
</dbReference>
<keyword evidence="9" id="KW-1185">Reference proteome</keyword>
<evidence type="ECO:0000256" key="4">
    <source>
        <dbReference type="ARBA" id="ARBA00022989"/>
    </source>
</evidence>
<keyword evidence="5 6" id="KW-0472">Membrane</keyword>
<evidence type="ECO:0000259" key="7">
    <source>
        <dbReference type="SMART" id="SM00014"/>
    </source>
</evidence>
<dbReference type="Gene3D" id="1.20.144.10">
    <property type="entry name" value="Phosphatidic acid phosphatase type 2/haloperoxidase"/>
    <property type="match status" value="1"/>
</dbReference>
<name>A0A5K0UA52_9VIRU</name>
<dbReference type="PANTHER" id="PTHR10165:SF35">
    <property type="entry name" value="RE23632P"/>
    <property type="match status" value="1"/>
</dbReference>
<keyword evidence="3 6" id="KW-0812">Transmembrane</keyword>
<proteinExistence type="inferred from homology"/>
<dbReference type="GO" id="GO:0046839">
    <property type="term" value="P:phospholipid dephosphorylation"/>
    <property type="evidence" value="ECO:0007669"/>
    <property type="project" value="TreeGrafter"/>
</dbReference>
<evidence type="ECO:0000256" key="6">
    <source>
        <dbReference type="SAM" id="Phobius"/>
    </source>
</evidence>
<comment type="similarity">
    <text evidence="2">Belongs to the PA-phosphatase related phosphoesterase family.</text>
</comment>
<dbReference type="SUPFAM" id="SSF48317">
    <property type="entry name" value="Acid phosphatase/Vanadium-dependent haloperoxidase"/>
    <property type="match status" value="1"/>
</dbReference>
<dbReference type="GO" id="GO:0006644">
    <property type="term" value="P:phospholipid metabolic process"/>
    <property type="evidence" value="ECO:0007669"/>
    <property type="project" value="InterPro"/>
</dbReference>
<feature type="transmembrane region" description="Helical" evidence="6">
    <location>
        <begin position="198"/>
        <end position="216"/>
    </location>
</feature>
<feature type="transmembrane region" description="Helical" evidence="6">
    <location>
        <begin position="256"/>
        <end position="274"/>
    </location>
</feature>
<feature type="transmembrane region" description="Helical" evidence="6">
    <location>
        <begin position="20"/>
        <end position="43"/>
    </location>
</feature>
<reference evidence="8 9" key="1">
    <citation type="submission" date="2018-10" db="EMBL/GenBank/DDBJ databases">
        <authorList>
            <consortium name="IHU Genomes"/>
        </authorList>
    </citation>
    <scope>NUCLEOTIDE SEQUENCE [LARGE SCALE GENOMIC DNA]</scope>
    <source>
        <strain evidence="8 9">A1</strain>
    </source>
</reference>
<dbReference type="GO" id="GO:0016020">
    <property type="term" value="C:membrane"/>
    <property type="evidence" value="ECO:0007669"/>
    <property type="project" value="UniProtKB-SubCell"/>
</dbReference>
<dbReference type="PANTHER" id="PTHR10165">
    <property type="entry name" value="LIPID PHOSPHATE PHOSPHATASE"/>
    <property type="match status" value="1"/>
</dbReference>
<feature type="transmembrane region" description="Helical" evidence="6">
    <location>
        <begin position="78"/>
        <end position="99"/>
    </location>
</feature>
<dbReference type="Proteomes" id="UP000594342">
    <property type="component" value="Unassembled WGS sequence"/>
</dbReference>
<dbReference type="SMART" id="SM00014">
    <property type="entry name" value="acidPPc"/>
    <property type="match status" value="1"/>
</dbReference>
<accession>A0A5K0UA52</accession>
<comment type="caution">
    <text evidence="8">The sequence shown here is derived from an EMBL/GenBank/DDBJ whole genome shotgun (WGS) entry which is preliminary data.</text>
</comment>
<feature type="transmembrane region" description="Helical" evidence="6">
    <location>
        <begin position="111"/>
        <end position="129"/>
    </location>
</feature>
<comment type="subcellular location">
    <subcellularLocation>
        <location evidence="1">Membrane</location>
        <topology evidence="1">Multi-pass membrane protein</topology>
    </subcellularLocation>
</comment>
<gene>
    <name evidence="8" type="ORF">YASMINEVIRUS_1420</name>
</gene>
<dbReference type="InterPro" id="IPR036938">
    <property type="entry name" value="PAP2/HPO_sf"/>
</dbReference>
<dbReference type="GO" id="GO:0008195">
    <property type="term" value="F:phosphatidate phosphatase activity"/>
    <property type="evidence" value="ECO:0007669"/>
    <property type="project" value="TreeGrafter"/>
</dbReference>
<evidence type="ECO:0000256" key="5">
    <source>
        <dbReference type="ARBA" id="ARBA00023136"/>
    </source>
</evidence>
<evidence type="ECO:0000313" key="9">
    <source>
        <dbReference type="Proteomes" id="UP000594342"/>
    </source>
</evidence>
<feature type="domain" description="Phosphatidic acid phosphatase type 2/haloperoxidase" evidence="7">
    <location>
        <begin position="118"/>
        <end position="271"/>
    </location>
</feature>
<organism evidence="8 9">
    <name type="scientific">Yasminevirus sp. GU-2018</name>
    <dbReference type="NCBI Taxonomy" id="2420051"/>
    <lineage>
        <taxon>Viruses</taxon>
        <taxon>Varidnaviria</taxon>
        <taxon>Bamfordvirae</taxon>
        <taxon>Nucleocytoviricota</taxon>
        <taxon>Megaviricetes</taxon>
        <taxon>Imitervirales</taxon>
        <taxon>Mimiviridae</taxon>
        <taxon>Klosneuvirinae</taxon>
        <taxon>Yasminevirus</taxon>
        <taxon>Yasminevirus saudimassiliense</taxon>
    </lineage>
</organism>
<evidence type="ECO:0000256" key="3">
    <source>
        <dbReference type="ARBA" id="ARBA00022692"/>
    </source>
</evidence>
<evidence type="ECO:0000256" key="1">
    <source>
        <dbReference type="ARBA" id="ARBA00004141"/>
    </source>
</evidence>
<feature type="transmembrane region" description="Helical" evidence="6">
    <location>
        <begin position="223"/>
        <end position="244"/>
    </location>
</feature>
<keyword evidence="4 6" id="KW-1133">Transmembrane helix</keyword>